<reference evidence="3 4" key="1">
    <citation type="journal article" date="2015" name="Stand. Genomic Sci.">
        <title>Genomic Encyclopedia of Bacterial and Archaeal Type Strains, Phase III: the genomes of soil and plant-associated and newly described type strains.</title>
        <authorList>
            <person name="Whitman W.B."/>
            <person name="Woyke T."/>
            <person name="Klenk H.P."/>
            <person name="Zhou Y."/>
            <person name="Lilburn T.G."/>
            <person name="Beck B.J."/>
            <person name="De Vos P."/>
            <person name="Vandamme P."/>
            <person name="Eisen J.A."/>
            <person name="Garrity G."/>
            <person name="Hugenholtz P."/>
            <person name="Kyrpides N.C."/>
        </authorList>
    </citation>
    <scope>NUCLEOTIDE SEQUENCE [LARGE SCALE GENOMIC DNA]</scope>
    <source>
        <strain evidence="3 4">DSM 64</strain>
    </source>
</reference>
<keyword evidence="2" id="KW-0732">Signal</keyword>
<evidence type="ECO:0000313" key="4">
    <source>
        <dbReference type="Proteomes" id="UP000321485"/>
    </source>
</evidence>
<proteinExistence type="predicted"/>
<gene>
    <name evidence="3" type="ORF">ATF69_2401</name>
</gene>
<evidence type="ECO:0000313" key="3">
    <source>
        <dbReference type="EMBL" id="TWG38459.1"/>
    </source>
</evidence>
<feature type="region of interest" description="Disordered" evidence="1">
    <location>
        <begin position="108"/>
        <end position="163"/>
    </location>
</feature>
<sequence length="163" mass="17592">MKNTMFPTIRLLVSGAAAAALLGLAGGAHAQAYVNATVGGELAPGVYGRINIGNAPPPPLIYAEPVIIQRPAVVVPRAPIYLYVPPGHAKNWGKHCARYNACSQPVYFVQEPPPRRGNPYQGPRGRDDHRWDDDRGRGGKHDRDHDRGHGKGEGRGKGHGNRD</sequence>
<dbReference type="EMBL" id="VJWE01000012">
    <property type="protein sequence ID" value="TWG38459.1"/>
    <property type="molecule type" value="Genomic_DNA"/>
</dbReference>
<dbReference type="GeneID" id="51111463"/>
<dbReference type="RefSeq" id="WP_056067657.1">
    <property type="nucleotide sequence ID" value="NZ_CAXUPI020000006.1"/>
</dbReference>
<protein>
    <recommendedName>
        <fullName evidence="5">PXPV repeat-containing protein</fullName>
    </recommendedName>
</protein>
<dbReference type="Proteomes" id="UP000321485">
    <property type="component" value="Unassembled WGS sequence"/>
</dbReference>
<feature type="signal peptide" evidence="2">
    <location>
        <begin position="1"/>
        <end position="30"/>
    </location>
</feature>
<comment type="caution">
    <text evidence="3">The sequence shown here is derived from an EMBL/GenBank/DDBJ whole genome shotgun (WGS) entry which is preliminary data.</text>
</comment>
<accession>A0A561XQT5</accession>
<evidence type="ECO:0008006" key="5">
    <source>
        <dbReference type="Google" id="ProtNLM"/>
    </source>
</evidence>
<evidence type="ECO:0000256" key="2">
    <source>
        <dbReference type="SAM" id="SignalP"/>
    </source>
</evidence>
<feature type="chain" id="PRO_5022034886" description="PXPV repeat-containing protein" evidence="2">
    <location>
        <begin position="31"/>
        <end position="163"/>
    </location>
</feature>
<evidence type="ECO:0000256" key="1">
    <source>
        <dbReference type="SAM" id="MobiDB-lite"/>
    </source>
</evidence>
<dbReference type="AlphaFoldDB" id="A0A561XQT5"/>
<organism evidence="3 4">
    <name type="scientific">Acidovorax delafieldii</name>
    <name type="common">Pseudomonas delafieldii</name>
    <dbReference type="NCBI Taxonomy" id="47920"/>
    <lineage>
        <taxon>Bacteria</taxon>
        <taxon>Pseudomonadati</taxon>
        <taxon>Pseudomonadota</taxon>
        <taxon>Betaproteobacteria</taxon>
        <taxon>Burkholderiales</taxon>
        <taxon>Comamonadaceae</taxon>
        <taxon>Acidovorax</taxon>
    </lineage>
</organism>
<name>A0A561XQT5_ACIDE</name>
<feature type="compositionally biased region" description="Basic and acidic residues" evidence="1">
    <location>
        <begin position="124"/>
        <end position="163"/>
    </location>
</feature>